<comment type="caution">
    <text evidence="2">The sequence shown here is derived from an EMBL/GenBank/DDBJ whole genome shotgun (WGS) entry which is preliminary data.</text>
</comment>
<keyword evidence="1" id="KW-0472">Membrane</keyword>
<gene>
    <name evidence="2" type="ORF">QV13_17345</name>
</gene>
<evidence type="ECO:0008006" key="4">
    <source>
        <dbReference type="Google" id="ProtNLM"/>
    </source>
</evidence>
<feature type="transmembrane region" description="Helical" evidence="1">
    <location>
        <begin position="225"/>
        <end position="249"/>
    </location>
</feature>
<organism evidence="2 3">
    <name type="scientific">Mesorhizobium hungaricum</name>
    <dbReference type="NCBI Taxonomy" id="1566387"/>
    <lineage>
        <taxon>Bacteria</taxon>
        <taxon>Pseudomonadati</taxon>
        <taxon>Pseudomonadota</taxon>
        <taxon>Alphaproteobacteria</taxon>
        <taxon>Hyphomicrobiales</taxon>
        <taxon>Phyllobacteriaceae</taxon>
        <taxon>Mesorhizobium</taxon>
    </lineage>
</organism>
<accession>A0A1C2DK32</accession>
<dbReference type="Pfam" id="PF03988">
    <property type="entry name" value="DUF347"/>
    <property type="match status" value="4"/>
</dbReference>
<dbReference type="AlphaFoldDB" id="A0A1C2DK32"/>
<dbReference type="STRING" id="1566387.QV13_17345"/>
<evidence type="ECO:0000313" key="2">
    <source>
        <dbReference type="EMBL" id="OCX15077.1"/>
    </source>
</evidence>
<feature type="transmembrane region" description="Helical" evidence="1">
    <location>
        <begin position="104"/>
        <end position="122"/>
    </location>
</feature>
<name>A0A1C2DK32_9HYPH</name>
<dbReference type="RefSeq" id="WP_024924882.1">
    <property type="nucleotide sequence ID" value="NZ_MDEO01000035.1"/>
</dbReference>
<dbReference type="InterPro" id="IPR007136">
    <property type="entry name" value="DUF347"/>
</dbReference>
<feature type="transmembrane region" description="Helical" evidence="1">
    <location>
        <begin position="142"/>
        <end position="161"/>
    </location>
</feature>
<protein>
    <recommendedName>
        <fullName evidence="4">Membrane-anchored protein</fullName>
    </recommendedName>
</protein>
<keyword evidence="3" id="KW-1185">Reference proteome</keyword>
<feature type="transmembrane region" description="Helical" evidence="1">
    <location>
        <begin position="195"/>
        <end position="213"/>
    </location>
</feature>
<feature type="transmembrane region" description="Helical" evidence="1">
    <location>
        <begin position="41"/>
        <end position="66"/>
    </location>
</feature>
<dbReference type="OrthoDB" id="9794709at2"/>
<proteinExistence type="predicted"/>
<sequence>MLALQDRTNSQQVNRVPDVTVEFWLIKLMAVTMGETAADYLAINLGLGLSATSAIMTAVLAVALFLQFAQKRYVPWAYWLAVVMISVVGTLVSDNLVDNFGVRLETTTILFSVLLAATFAVWQASERTLSIHTIFTTRREIFYWLAILFTFALGTSAGDLVAESFQLGYLTTGLLFGAVIAAVAFAYYKLKLNGILAFWLAYIFTRPLGASFGDLLSQPTDYGGLGFGTTVTSFLFLAAIVAIVVYMTLMKRGDDALAATEAD</sequence>
<keyword evidence="1" id="KW-0812">Transmembrane</keyword>
<evidence type="ECO:0000256" key="1">
    <source>
        <dbReference type="SAM" id="Phobius"/>
    </source>
</evidence>
<dbReference type="Proteomes" id="UP000094412">
    <property type="component" value="Unassembled WGS sequence"/>
</dbReference>
<reference evidence="2 3" key="1">
    <citation type="submission" date="2016-08" db="EMBL/GenBank/DDBJ databases">
        <title>Whole genome sequence of Mesorhizobium sp. strain UASWS1009 isolated from industrial sewage.</title>
        <authorList>
            <person name="Crovadore J."/>
            <person name="Calmin G."/>
            <person name="Chablais R."/>
            <person name="Cochard B."/>
            <person name="Lefort F."/>
        </authorList>
    </citation>
    <scope>NUCLEOTIDE SEQUENCE [LARGE SCALE GENOMIC DNA]</scope>
    <source>
        <strain evidence="2 3">UASWS1009</strain>
    </source>
</reference>
<evidence type="ECO:0000313" key="3">
    <source>
        <dbReference type="Proteomes" id="UP000094412"/>
    </source>
</evidence>
<dbReference type="EMBL" id="MDEO01000035">
    <property type="protein sequence ID" value="OCX15077.1"/>
    <property type="molecule type" value="Genomic_DNA"/>
</dbReference>
<feature type="transmembrane region" description="Helical" evidence="1">
    <location>
        <begin position="73"/>
        <end position="92"/>
    </location>
</feature>
<feature type="transmembrane region" description="Helical" evidence="1">
    <location>
        <begin position="167"/>
        <end position="188"/>
    </location>
</feature>
<keyword evidence="1" id="KW-1133">Transmembrane helix</keyword>